<sequence>MLLTLSSPQKTVSLAAQLAARIEPGDCLALTGELGAGKSTFARGFLRVLSEDPALDVPSPSFSLVQPYDTVKGPVFHYDLWRLSGPDELYELAWDDACEAIMIVEWPQRAEELLPINALHLTFSYGEAENERKVLLEGWPEERLTGLAL</sequence>
<evidence type="ECO:0000256" key="2">
    <source>
        <dbReference type="ARBA" id="ARBA00007599"/>
    </source>
</evidence>
<evidence type="ECO:0000256" key="7">
    <source>
        <dbReference type="ARBA" id="ARBA00022741"/>
    </source>
</evidence>
<name>A0A6P1NEX1_9PROT</name>
<evidence type="ECO:0000256" key="1">
    <source>
        <dbReference type="ARBA" id="ARBA00004496"/>
    </source>
</evidence>
<dbReference type="SUPFAM" id="SSF52540">
    <property type="entry name" value="P-loop containing nucleoside triphosphate hydrolases"/>
    <property type="match status" value="1"/>
</dbReference>
<dbReference type="Pfam" id="PF02367">
    <property type="entry name" value="TsaE"/>
    <property type="match status" value="1"/>
</dbReference>
<evidence type="ECO:0000313" key="12">
    <source>
        <dbReference type="Proteomes" id="UP000463975"/>
    </source>
</evidence>
<keyword evidence="8" id="KW-0067">ATP-binding</keyword>
<keyword evidence="11" id="KW-0808">Transferase</keyword>
<comment type="subcellular location">
    <subcellularLocation>
        <location evidence="1">Cytoplasm</location>
    </subcellularLocation>
</comment>
<evidence type="ECO:0000256" key="3">
    <source>
        <dbReference type="ARBA" id="ARBA00019010"/>
    </source>
</evidence>
<evidence type="ECO:0000256" key="5">
    <source>
        <dbReference type="ARBA" id="ARBA00022694"/>
    </source>
</evidence>
<dbReference type="AlphaFoldDB" id="A0A6P1NEX1"/>
<keyword evidence="12" id="KW-1185">Reference proteome</keyword>
<evidence type="ECO:0000256" key="9">
    <source>
        <dbReference type="ARBA" id="ARBA00022842"/>
    </source>
</evidence>
<dbReference type="GO" id="GO:0002949">
    <property type="term" value="P:tRNA threonylcarbamoyladenosine modification"/>
    <property type="evidence" value="ECO:0007669"/>
    <property type="project" value="InterPro"/>
</dbReference>
<keyword evidence="5" id="KW-0819">tRNA processing</keyword>
<dbReference type="PANTHER" id="PTHR33540">
    <property type="entry name" value="TRNA THREONYLCARBAMOYLADENOSINE BIOSYNTHESIS PROTEIN TSAE"/>
    <property type="match status" value="1"/>
</dbReference>
<dbReference type="GO" id="GO:0016740">
    <property type="term" value="F:transferase activity"/>
    <property type="evidence" value="ECO:0007669"/>
    <property type="project" value="UniProtKB-KW"/>
</dbReference>
<evidence type="ECO:0000256" key="10">
    <source>
        <dbReference type="ARBA" id="ARBA00032441"/>
    </source>
</evidence>
<dbReference type="GO" id="GO:0005737">
    <property type="term" value="C:cytoplasm"/>
    <property type="evidence" value="ECO:0007669"/>
    <property type="project" value="UniProtKB-SubCell"/>
</dbReference>
<organism evidence="11 12">
    <name type="scientific">Aristophania vespae</name>
    <dbReference type="NCBI Taxonomy" id="2697033"/>
    <lineage>
        <taxon>Bacteria</taxon>
        <taxon>Pseudomonadati</taxon>
        <taxon>Pseudomonadota</taxon>
        <taxon>Alphaproteobacteria</taxon>
        <taxon>Acetobacterales</taxon>
        <taxon>Acetobacteraceae</taxon>
        <taxon>Aristophania</taxon>
    </lineage>
</organism>
<dbReference type="GO" id="GO:0005524">
    <property type="term" value="F:ATP binding"/>
    <property type="evidence" value="ECO:0007669"/>
    <property type="project" value="UniProtKB-KW"/>
</dbReference>
<proteinExistence type="inferred from homology"/>
<keyword evidence="4" id="KW-0963">Cytoplasm</keyword>
<keyword evidence="6" id="KW-0479">Metal-binding</keyword>
<evidence type="ECO:0000256" key="4">
    <source>
        <dbReference type="ARBA" id="ARBA00022490"/>
    </source>
</evidence>
<dbReference type="KEGG" id="bomb:GT348_01315"/>
<dbReference type="RefSeq" id="WP_160618188.1">
    <property type="nucleotide sequence ID" value="NZ_CP047652.1"/>
</dbReference>
<evidence type="ECO:0000256" key="8">
    <source>
        <dbReference type="ARBA" id="ARBA00022840"/>
    </source>
</evidence>
<accession>A0A6P1NEX1</accession>
<evidence type="ECO:0000313" key="11">
    <source>
        <dbReference type="EMBL" id="QHI95110.1"/>
    </source>
</evidence>
<gene>
    <name evidence="11" type="primary">tsaE</name>
    <name evidence="11" type="ORF">GT348_01315</name>
</gene>
<comment type="similarity">
    <text evidence="2">Belongs to the TsaE family.</text>
</comment>
<evidence type="ECO:0000256" key="6">
    <source>
        <dbReference type="ARBA" id="ARBA00022723"/>
    </source>
</evidence>
<dbReference type="InterPro" id="IPR027417">
    <property type="entry name" value="P-loop_NTPase"/>
</dbReference>
<dbReference type="NCBIfam" id="TIGR00150">
    <property type="entry name" value="T6A_YjeE"/>
    <property type="match status" value="1"/>
</dbReference>
<dbReference type="InterPro" id="IPR003442">
    <property type="entry name" value="T6A_TsaE"/>
</dbReference>
<reference evidence="11 12" key="1">
    <citation type="submission" date="2020-01" db="EMBL/GenBank/DDBJ databases">
        <title>Genome sequencing of strain KACC 21507.</title>
        <authorList>
            <person name="Heo J."/>
            <person name="Kim S.-J."/>
            <person name="Kim J.-S."/>
            <person name="Hong S.-B."/>
            <person name="Kwon S.-W."/>
        </authorList>
    </citation>
    <scope>NUCLEOTIDE SEQUENCE [LARGE SCALE GENOMIC DNA]</scope>
    <source>
        <strain evidence="11 12">KACC 21507</strain>
    </source>
</reference>
<dbReference type="GO" id="GO:0046872">
    <property type="term" value="F:metal ion binding"/>
    <property type="evidence" value="ECO:0007669"/>
    <property type="project" value="UniProtKB-KW"/>
</dbReference>
<dbReference type="EMBL" id="CP047652">
    <property type="protein sequence ID" value="QHI95110.1"/>
    <property type="molecule type" value="Genomic_DNA"/>
</dbReference>
<protein>
    <recommendedName>
        <fullName evidence="3">tRNA threonylcarbamoyladenosine biosynthesis protein TsaE</fullName>
    </recommendedName>
    <alternativeName>
        <fullName evidence="10">t(6)A37 threonylcarbamoyladenosine biosynthesis protein TsaE</fullName>
    </alternativeName>
</protein>
<keyword evidence="7" id="KW-0547">Nucleotide-binding</keyword>
<dbReference type="Gene3D" id="3.40.50.300">
    <property type="entry name" value="P-loop containing nucleotide triphosphate hydrolases"/>
    <property type="match status" value="1"/>
</dbReference>
<dbReference type="PANTHER" id="PTHR33540:SF2">
    <property type="entry name" value="TRNA THREONYLCARBAMOYLADENOSINE BIOSYNTHESIS PROTEIN TSAE"/>
    <property type="match status" value="1"/>
</dbReference>
<keyword evidence="9" id="KW-0460">Magnesium</keyword>
<dbReference type="Proteomes" id="UP000463975">
    <property type="component" value="Chromosome"/>
</dbReference>